<feature type="compositionally biased region" description="Polar residues" evidence="1">
    <location>
        <begin position="148"/>
        <end position="158"/>
    </location>
</feature>
<feature type="region of interest" description="Disordered" evidence="1">
    <location>
        <begin position="148"/>
        <end position="311"/>
    </location>
</feature>
<dbReference type="Proteomes" id="UP001152607">
    <property type="component" value="Unassembled WGS sequence"/>
</dbReference>
<dbReference type="AlphaFoldDB" id="A0A9W4XYE7"/>
<keyword evidence="3" id="KW-1185">Reference proteome</keyword>
<comment type="caution">
    <text evidence="2">The sequence shown here is derived from an EMBL/GenBank/DDBJ whole genome shotgun (WGS) entry which is preliminary data.</text>
</comment>
<gene>
    <name evidence="2" type="ORF">PDIGIT_LOCUS12723</name>
</gene>
<dbReference type="EMBL" id="CAOQHR010000009">
    <property type="protein sequence ID" value="CAI6339562.1"/>
    <property type="molecule type" value="Genomic_DNA"/>
</dbReference>
<evidence type="ECO:0000256" key="1">
    <source>
        <dbReference type="SAM" id="MobiDB-lite"/>
    </source>
</evidence>
<accession>A0A9W4XYE7</accession>
<feature type="compositionally biased region" description="Low complexity" evidence="1">
    <location>
        <begin position="234"/>
        <end position="247"/>
    </location>
</feature>
<proteinExistence type="predicted"/>
<name>A0A9W4XYE7_9PLEO</name>
<evidence type="ECO:0000313" key="3">
    <source>
        <dbReference type="Proteomes" id="UP001152607"/>
    </source>
</evidence>
<dbReference type="OrthoDB" id="3642826at2759"/>
<feature type="compositionally biased region" description="Polar residues" evidence="1">
    <location>
        <begin position="103"/>
        <end position="114"/>
    </location>
</feature>
<reference evidence="2" key="1">
    <citation type="submission" date="2023-01" db="EMBL/GenBank/DDBJ databases">
        <authorList>
            <person name="Van Ghelder C."/>
            <person name="Rancurel C."/>
        </authorList>
    </citation>
    <scope>NUCLEOTIDE SEQUENCE</scope>
    <source>
        <strain evidence="2">CNCM I-4278</strain>
    </source>
</reference>
<sequence>MCDSRHWNGLQPPVRSVYRATLYIWMMWAHVAAANDKIAAAPTSSTTHVALIPSAPRPLGLIPPESADVQSITPPQTGLIPSQSRPPVLIPSQPQTFIITSQAGPPSALPQSTLREPGGGIIPSAPPSLTNLPPSSIISSGPIISSNATSSGFPNGNFTGPVPSMPTSSDQALKPIPAPSSDPGSPDGHHEIPEPGLVGPCRNCNPDMQLPATGFNDGPSSNLPTSSPHVIAEPQQSPAQPKSPQGQVTITVGPSNVVIRPSPTGQGNGNSGESGGDGSGGGGGGGGTGGGGVTGGEPGRESDDSSSGEDIDFVIGDSATVRPGQTITIENTPIVIQTTAGRTEVILGGTQTIPFERPAQALITNPPSAPLPVAIDSQTLTPIFDSNKKPSEQTPTAYVIQGQTLVPGGKAITIQGTVFSLPTTPTAIVVNGQTTTITPAYGAVISTTTIPLLTLFQSTFTANAAGNYVIAPGTTLRPGGEAITVSGTVISLKPGNTEVVVQGSTSQMVPATTVVTVTRSGGSVGGGGFGGENNSPSGSAAEMLPYPAGVGRMSVLGLGLGGPLEGVFALGAVTVGWLAVWL</sequence>
<feature type="region of interest" description="Disordered" evidence="1">
    <location>
        <begin position="103"/>
        <end position="136"/>
    </location>
</feature>
<feature type="compositionally biased region" description="Gly residues" evidence="1">
    <location>
        <begin position="266"/>
        <end position="297"/>
    </location>
</feature>
<feature type="compositionally biased region" description="Polar residues" evidence="1">
    <location>
        <begin position="218"/>
        <end position="228"/>
    </location>
</feature>
<protein>
    <submittedName>
        <fullName evidence="2">Uncharacterized protein</fullName>
    </submittedName>
</protein>
<organism evidence="2 3">
    <name type="scientific">Periconia digitata</name>
    <dbReference type="NCBI Taxonomy" id="1303443"/>
    <lineage>
        <taxon>Eukaryota</taxon>
        <taxon>Fungi</taxon>
        <taxon>Dikarya</taxon>
        <taxon>Ascomycota</taxon>
        <taxon>Pezizomycotina</taxon>
        <taxon>Dothideomycetes</taxon>
        <taxon>Pleosporomycetidae</taxon>
        <taxon>Pleosporales</taxon>
        <taxon>Massarineae</taxon>
        <taxon>Periconiaceae</taxon>
        <taxon>Periconia</taxon>
    </lineage>
</organism>
<evidence type="ECO:0000313" key="2">
    <source>
        <dbReference type="EMBL" id="CAI6339562.1"/>
    </source>
</evidence>